<gene>
    <name evidence="11" type="ORF">GGR02_000165</name>
</gene>
<evidence type="ECO:0000256" key="7">
    <source>
        <dbReference type="SAM" id="Coils"/>
    </source>
</evidence>
<protein>
    <submittedName>
        <fullName evidence="11">Methyl-accepting chemotaxis protein</fullName>
    </submittedName>
</protein>
<evidence type="ECO:0000259" key="9">
    <source>
        <dbReference type="PROSITE" id="PS50111"/>
    </source>
</evidence>
<feature type="coiled-coil region" evidence="7">
    <location>
        <begin position="299"/>
        <end position="326"/>
    </location>
</feature>
<feature type="domain" description="HAMP" evidence="10">
    <location>
        <begin position="205"/>
        <end position="258"/>
    </location>
</feature>
<dbReference type="Pfam" id="PF00672">
    <property type="entry name" value="HAMP"/>
    <property type="match status" value="1"/>
</dbReference>
<evidence type="ECO:0000313" key="12">
    <source>
        <dbReference type="Proteomes" id="UP000559598"/>
    </source>
</evidence>
<comment type="similarity">
    <text evidence="5">Belongs to the methyl-accepting chemotaxis (MCP) protein family.</text>
</comment>
<dbReference type="Pfam" id="PF00015">
    <property type="entry name" value="MCPsignal"/>
    <property type="match status" value="1"/>
</dbReference>
<proteinExistence type="inferred from homology"/>
<dbReference type="SMART" id="SM00304">
    <property type="entry name" value="HAMP"/>
    <property type="match status" value="1"/>
</dbReference>
<feature type="domain" description="Methyl-accepting transducer" evidence="9">
    <location>
        <begin position="277"/>
        <end position="513"/>
    </location>
</feature>
<dbReference type="InterPro" id="IPR004089">
    <property type="entry name" value="MCPsignal_dom"/>
</dbReference>
<dbReference type="EMBL" id="JACIDE010000001">
    <property type="protein sequence ID" value="MBB4072419.1"/>
    <property type="molecule type" value="Genomic_DNA"/>
</dbReference>
<keyword evidence="8" id="KW-1133">Transmembrane helix</keyword>
<evidence type="ECO:0000259" key="10">
    <source>
        <dbReference type="PROSITE" id="PS50885"/>
    </source>
</evidence>
<keyword evidence="8" id="KW-0812">Transmembrane</keyword>
<evidence type="ECO:0000256" key="4">
    <source>
        <dbReference type="ARBA" id="ARBA00023224"/>
    </source>
</evidence>
<sequence length="564" mass="61627">MNINVKTKLFVGFSLVIALLILMAGVAHIEIQKINHSYQQLVNEKMEKMMKMKQLEVIIQTAKGSMGSYLITDDPTSLANFNKAHEEYKKRSMGIRKALKQKHEKELLAQLDELEQQFYQLGQQAFQLKKGGDFKAYTKLLSTTGREIISKFDKTSQQLVAVQQVELDTVQNNVSSQARVIQMLLVVVSGVAIIVAFVVALYNSLTISKPVVALSEMAKRVTSGDLTENEITIKNRDEIGVLAKAFQQMLTHLRTIIEQVSLGAGQVAASSEQLTASAEQTNEAAEHIAMTMQQIAFGMEQQVRNVEEQEKTVEEMSSDVQLATERTQSVAYITDHALKQVMKGNETVQTAVTKMNKVNETIINLGEIVRTLGERSKQIGNILEIITGIAEQTNLLALNAAIEAARAGEHGRGFAVVADEVRKLAEQSAQSAQQIGALITSTQQETNDAVQSMEIAIKEAEGGITAIHTVGDTFIEIKRVIHDIAEQIGEVSAAVKKVSDGTKKFAQALQTIHEIAKSTSTGTQEVSATTEEQLASMQEIAASAAILSSMAGALQQLIQQFKVS</sequence>
<keyword evidence="12" id="KW-1185">Reference proteome</keyword>
<keyword evidence="7" id="KW-0175">Coiled coil</keyword>
<dbReference type="RefSeq" id="WP_183182853.1">
    <property type="nucleotide sequence ID" value="NZ_BMNP01000002.1"/>
</dbReference>
<feature type="coiled-coil region" evidence="7">
    <location>
        <begin position="97"/>
        <end position="124"/>
    </location>
</feature>
<accession>A0A840DS99</accession>
<dbReference type="Proteomes" id="UP000559598">
    <property type="component" value="Unassembled WGS sequence"/>
</dbReference>
<dbReference type="InterPro" id="IPR024478">
    <property type="entry name" value="HlyB_4HB_MCP"/>
</dbReference>
<dbReference type="SMART" id="SM00283">
    <property type="entry name" value="MA"/>
    <property type="match status" value="1"/>
</dbReference>
<keyword evidence="3 8" id="KW-0472">Membrane</keyword>
<evidence type="ECO:0000256" key="5">
    <source>
        <dbReference type="ARBA" id="ARBA00029447"/>
    </source>
</evidence>
<evidence type="ECO:0000256" key="8">
    <source>
        <dbReference type="SAM" id="Phobius"/>
    </source>
</evidence>
<dbReference type="InterPro" id="IPR004090">
    <property type="entry name" value="Chemotax_Me-accpt_rcpt"/>
</dbReference>
<comment type="caution">
    <text evidence="11">The sequence shown here is derived from an EMBL/GenBank/DDBJ whole genome shotgun (WGS) entry which is preliminary data.</text>
</comment>
<dbReference type="PANTHER" id="PTHR32089:SF112">
    <property type="entry name" value="LYSOZYME-LIKE PROTEIN-RELATED"/>
    <property type="match status" value="1"/>
</dbReference>
<comment type="subcellular location">
    <subcellularLocation>
        <location evidence="1">Cell membrane</location>
    </subcellularLocation>
</comment>
<dbReference type="GO" id="GO:0004888">
    <property type="term" value="F:transmembrane signaling receptor activity"/>
    <property type="evidence" value="ECO:0007669"/>
    <property type="project" value="InterPro"/>
</dbReference>
<evidence type="ECO:0000256" key="6">
    <source>
        <dbReference type="PROSITE-ProRule" id="PRU00284"/>
    </source>
</evidence>
<dbReference type="AlphaFoldDB" id="A0A840DS99"/>
<name>A0A840DS99_9BACL</name>
<evidence type="ECO:0000256" key="2">
    <source>
        <dbReference type="ARBA" id="ARBA00022475"/>
    </source>
</evidence>
<dbReference type="GO" id="GO:0007165">
    <property type="term" value="P:signal transduction"/>
    <property type="evidence" value="ECO:0007669"/>
    <property type="project" value="UniProtKB-KW"/>
</dbReference>
<dbReference type="PROSITE" id="PS50111">
    <property type="entry name" value="CHEMOTAXIS_TRANSDUC_2"/>
    <property type="match status" value="1"/>
</dbReference>
<dbReference type="Pfam" id="PF12729">
    <property type="entry name" value="4HB_MCP_1"/>
    <property type="match status" value="1"/>
</dbReference>
<dbReference type="SUPFAM" id="SSF58104">
    <property type="entry name" value="Methyl-accepting chemotaxis protein (MCP) signaling domain"/>
    <property type="match status" value="1"/>
</dbReference>
<dbReference type="GO" id="GO:0005886">
    <property type="term" value="C:plasma membrane"/>
    <property type="evidence" value="ECO:0007669"/>
    <property type="project" value="UniProtKB-SubCell"/>
</dbReference>
<dbReference type="GO" id="GO:0006935">
    <property type="term" value="P:chemotaxis"/>
    <property type="evidence" value="ECO:0007669"/>
    <property type="project" value="InterPro"/>
</dbReference>
<dbReference type="InterPro" id="IPR003660">
    <property type="entry name" value="HAMP_dom"/>
</dbReference>
<evidence type="ECO:0000313" key="11">
    <source>
        <dbReference type="EMBL" id="MBB4072419.1"/>
    </source>
</evidence>
<dbReference type="CDD" id="cd06225">
    <property type="entry name" value="HAMP"/>
    <property type="match status" value="1"/>
</dbReference>
<evidence type="ECO:0000256" key="1">
    <source>
        <dbReference type="ARBA" id="ARBA00004236"/>
    </source>
</evidence>
<dbReference type="Gene3D" id="1.10.287.950">
    <property type="entry name" value="Methyl-accepting chemotaxis protein"/>
    <property type="match status" value="1"/>
</dbReference>
<keyword evidence="2" id="KW-1003">Cell membrane</keyword>
<keyword evidence="4 6" id="KW-0807">Transducer</keyword>
<organism evidence="11 12">
    <name type="scientific">Anoxybacteroides voinovskiense</name>
    <dbReference type="NCBI Taxonomy" id="230470"/>
    <lineage>
        <taxon>Bacteria</taxon>
        <taxon>Bacillati</taxon>
        <taxon>Bacillota</taxon>
        <taxon>Bacilli</taxon>
        <taxon>Bacillales</taxon>
        <taxon>Anoxybacillaceae</taxon>
        <taxon>Anoxybacteroides</taxon>
    </lineage>
</organism>
<reference evidence="11 12" key="1">
    <citation type="submission" date="2020-08" db="EMBL/GenBank/DDBJ databases">
        <title>Genomic Encyclopedia of Type Strains, Phase IV (KMG-IV): sequencing the most valuable type-strain genomes for metagenomic binning, comparative biology and taxonomic classification.</title>
        <authorList>
            <person name="Goeker M."/>
        </authorList>
    </citation>
    <scope>NUCLEOTIDE SEQUENCE [LARGE SCALE GENOMIC DNA]</scope>
    <source>
        <strain evidence="11 12">DSM 17075</strain>
    </source>
</reference>
<dbReference type="PRINTS" id="PR00260">
    <property type="entry name" value="CHEMTRNSDUCR"/>
</dbReference>
<feature type="transmembrane region" description="Helical" evidence="8">
    <location>
        <begin position="180"/>
        <end position="202"/>
    </location>
</feature>
<dbReference type="PANTHER" id="PTHR32089">
    <property type="entry name" value="METHYL-ACCEPTING CHEMOTAXIS PROTEIN MCPB"/>
    <property type="match status" value="1"/>
</dbReference>
<dbReference type="CDD" id="cd11386">
    <property type="entry name" value="MCP_signal"/>
    <property type="match status" value="1"/>
</dbReference>
<dbReference type="PROSITE" id="PS50885">
    <property type="entry name" value="HAMP"/>
    <property type="match status" value="1"/>
</dbReference>
<evidence type="ECO:0000256" key="3">
    <source>
        <dbReference type="ARBA" id="ARBA00023136"/>
    </source>
</evidence>